<evidence type="ECO:0000256" key="1">
    <source>
        <dbReference type="SAM" id="MobiDB-lite"/>
    </source>
</evidence>
<keyword evidence="2" id="KW-0808">Transferase</keyword>
<dbReference type="GO" id="GO:0003964">
    <property type="term" value="F:RNA-directed DNA polymerase activity"/>
    <property type="evidence" value="ECO:0007669"/>
    <property type="project" value="UniProtKB-KW"/>
</dbReference>
<gene>
    <name evidence="2" type="ORF">R3P38DRAFT_3497914</name>
</gene>
<keyword evidence="3" id="KW-1185">Reference proteome</keyword>
<organism evidence="2 3">
    <name type="scientific">Favolaschia claudopus</name>
    <dbReference type="NCBI Taxonomy" id="2862362"/>
    <lineage>
        <taxon>Eukaryota</taxon>
        <taxon>Fungi</taxon>
        <taxon>Dikarya</taxon>
        <taxon>Basidiomycota</taxon>
        <taxon>Agaricomycotina</taxon>
        <taxon>Agaricomycetes</taxon>
        <taxon>Agaricomycetidae</taxon>
        <taxon>Agaricales</taxon>
        <taxon>Marasmiineae</taxon>
        <taxon>Mycenaceae</taxon>
        <taxon>Favolaschia</taxon>
    </lineage>
</organism>
<keyword evidence="2" id="KW-0548">Nucleotidyltransferase</keyword>
<comment type="caution">
    <text evidence="2">The sequence shown here is derived from an EMBL/GenBank/DDBJ whole genome shotgun (WGS) entry which is preliminary data.</text>
</comment>
<sequence>MLALAAFYSIQQGSSSFSEFSKALQEARSALASAGQGWVISDIVLKNHLLFSPIPSSAYALSDNRTLPFTTMKVDTLIATMSSTWDSLLAEGVIKAPRATPAPAPLAIPSVRAVPSSSSLPTPTSASAPSTFVPLTHAEKETLRAAGGCYHCRKTPASPGWVKHRSDNCPGDSALGIPPRSSPGVVAAVGPAGFSSTYEEGYRPVAVVMPAYDPEDDSYSYSYSSEDDDESIGDIGDRSD</sequence>
<dbReference type="EMBL" id="JAWWNJ010000219">
    <property type="protein sequence ID" value="KAK6969561.1"/>
    <property type="molecule type" value="Genomic_DNA"/>
</dbReference>
<dbReference type="AlphaFoldDB" id="A0AAV9Z3G2"/>
<dbReference type="Proteomes" id="UP001362999">
    <property type="component" value="Unassembled WGS sequence"/>
</dbReference>
<proteinExistence type="predicted"/>
<accession>A0AAV9Z3G2</accession>
<feature type="region of interest" description="Disordered" evidence="1">
    <location>
        <begin position="216"/>
        <end position="240"/>
    </location>
</feature>
<protein>
    <submittedName>
        <fullName evidence="2">Reverse transcriptase domain-containing protein</fullName>
    </submittedName>
</protein>
<reference evidence="2 3" key="1">
    <citation type="journal article" date="2024" name="J Genomics">
        <title>Draft genome sequencing and assembly of Favolaschia claudopus CIRM-BRFM 2984 isolated from oak limbs.</title>
        <authorList>
            <person name="Navarro D."/>
            <person name="Drula E."/>
            <person name="Chaduli D."/>
            <person name="Cazenave R."/>
            <person name="Ahrendt S."/>
            <person name="Wang J."/>
            <person name="Lipzen A."/>
            <person name="Daum C."/>
            <person name="Barry K."/>
            <person name="Grigoriev I.V."/>
            <person name="Favel A."/>
            <person name="Rosso M.N."/>
            <person name="Martin F."/>
        </authorList>
    </citation>
    <scope>NUCLEOTIDE SEQUENCE [LARGE SCALE GENOMIC DNA]</scope>
    <source>
        <strain evidence="2 3">CIRM-BRFM 2984</strain>
    </source>
</reference>
<keyword evidence="2" id="KW-0695">RNA-directed DNA polymerase</keyword>
<evidence type="ECO:0000313" key="2">
    <source>
        <dbReference type="EMBL" id="KAK6969561.1"/>
    </source>
</evidence>
<evidence type="ECO:0000313" key="3">
    <source>
        <dbReference type="Proteomes" id="UP001362999"/>
    </source>
</evidence>
<name>A0AAV9Z3G2_9AGAR</name>